<gene>
    <name evidence="4" type="ORF">WA04_05415</name>
</gene>
<dbReference type="Pfam" id="PF07508">
    <property type="entry name" value="Recombinase"/>
    <property type="match status" value="1"/>
</dbReference>
<accession>A0A837KZV5</accession>
<evidence type="ECO:0000313" key="4">
    <source>
        <dbReference type="EMBL" id="KLL39041.1"/>
    </source>
</evidence>
<feature type="coiled-coil region" evidence="1">
    <location>
        <begin position="368"/>
        <end position="416"/>
    </location>
</feature>
<dbReference type="GO" id="GO:0000150">
    <property type="term" value="F:DNA strand exchange activity"/>
    <property type="evidence" value="ECO:0007669"/>
    <property type="project" value="InterPro"/>
</dbReference>
<dbReference type="Proteomes" id="UP000035346">
    <property type="component" value="Unassembled WGS sequence"/>
</dbReference>
<evidence type="ECO:0000256" key="1">
    <source>
        <dbReference type="SAM" id="Coils"/>
    </source>
</evidence>
<feature type="domain" description="Resolvase/invertase-type recombinase catalytic" evidence="2">
    <location>
        <begin position="3"/>
        <end position="151"/>
    </location>
</feature>
<dbReference type="PROSITE" id="PS51736">
    <property type="entry name" value="RECOMBINASES_3"/>
    <property type="match status" value="1"/>
</dbReference>
<dbReference type="PROSITE" id="PS51737">
    <property type="entry name" value="RECOMBINASE_DNA_BIND"/>
    <property type="match status" value="1"/>
</dbReference>
<dbReference type="InterPro" id="IPR038109">
    <property type="entry name" value="DNA_bind_recomb_sf"/>
</dbReference>
<dbReference type="InterPro" id="IPR011109">
    <property type="entry name" value="DNA_bind_recombinase_dom"/>
</dbReference>
<protein>
    <submittedName>
        <fullName evidence="4">Integrase</fullName>
    </submittedName>
</protein>
<dbReference type="Pfam" id="PF00239">
    <property type="entry name" value="Resolvase"/>
    <property type="match status" value="1"/>
</dbReference>
<evidence type="ECO:0000313" key="5">
    <source>
        <dbReference type="Proteomes" id="UP000035346"/>
    </source>
</evidence>
<dbReference type="InterPro" id="IPR050639">
    <property type="entry name" value="SSR_resolvase"/>
</dbReference>
<name>A0A837KZV5_STRAG</name>
<feature type="domain" description="Recombinase" evidence="3">
    <location>
        <begin position="160"/>
        <end position="262"/>
    </location>
</feature>
<sequence length="471" mass="54129">MRKVAIYSRVSTINQAEEGYSITGQIDSLTKYCDAMGWVIYKNYSDAGYSGGKLERPAISELIEDGKNNKFDTVLVYKLDRLSRNVKDTLYLIKDIFTKNNIHFVSIKENIDTSSAMGNLFLTLLSAIAEFEREQIKERMQFGVMNRAKSGKTTAWKTPPYGYSYDKKNKVLLLNEFEATNVKQIFNMIVAGHSIMSITNYAKEHFAGNTWTHVKIRRILENETYKGLVKYREQTFAGNHDAIIDEELFTKAQLALDKRTNSQNNTRPFQGKYMLSHIAKCGYCGAPLKVCTGRPRVDGTRRQTYVCVNKTESGAKRGVNNYNNNKVCNSGRYEKSCVEKYVINELSKIQHDKEYLEKMKNNSKKVDVSSLKKEIQSIDKKINRLNDLYVNDFISLSKLTEEIKKLNKLKEGYHKTIKLNYVENKNEDVISTLVNNIDISKSSYDVQSRIVKQLVDRVEVTTDNIDIIFNF</sequence>
<dbReference type="SUPFAM" id="SSF53041">
    <property type="entry name" value="Resolvase-like"/>
    <property type="match status" value="1"/>
</dbReference>
<dbReference type="EMBL" id="LBKL01000064">
    <property type="protein sequence ID" value="KLL39041.1"/>
    <property type="molecule type" value="Genomic_DNA"/>
</dbReference>
<dbReference type="InterPro" id="IPR006119">
    <property type="entry name" value="Resolv_N"/>
</dbReference>
<organism evidence="4 5">
    <name type="scientific">Streptococcus agalactiae</name>
    <dbReference type="NCBI Taxonomy" id="1311"/>
    <lineage>
        <taxon>Bacteria</taxon>
        <taxon>Bacillati</taxon>
        <taxon>Bacillota</taxon>
        <taxon>Bacilli</taxon>
        <taxon>Lactobacillales</taxon>
        <taxon>Streptococcaceae</taxon>
        <taxon>Streptococcus</taxon>
    </lineage>
</organism>
<dbReference type="RefSeq" id="WP_001233038.1">
    <property type="nucleotide sequence ID" value="NZ_LBKL01000064.1"/>
</dbReference>
<dbReference type="InterPro" id="IPR036162">
    <property type="entry name" value="Resolvase-like_N_sf"/>
</dbReference>
<dbReference type="SMART" id="SM00857">
    <property type="entry name" value="Resolvase"/>
    <property type="match status" value="1"/>
</dbReference>
<reference evidence="4 5" key="1">
    <citation type="journal article" date="2015" name="PLoS ONE">
        <title>Genomic analysis reveals the molecular basis for capsule loss in the group B streptococcus population.</title>
        <authorList>
            <consortium name="DEVANI Consortium"/>
            <person name="Rosini R."/>
            <person name="Campisi E."/>
            <person name="De Chiara M."/>
            <person name="Tettelin H."/>
            <person name="Rinaudo D."/>
            <person name="Toniolo C."/>
            <person name="Metruccio M."/>
            <person name="Guidotti S."/>
            <person name="Sorensen U.B."/>
            <person name="Kilian M."/>
            <person name="Ramirez M."/>
            <person name="Janulczyk R."/>
            <person name="Donati C."/>
            <person name="Grandi G."/>
            <person name="Margarit I."/>
        </authorList>
    </citation>
    <scope>NUCLEOTIDE SEQUENCE [LARGE SCALE GENOMIC DNA]</scope>
    <source>
        <strain evidence="4 5">DK-B-USS-215</strain>
    </source>
</reference>
<dbReference type="PANTHER" id="PTHR30461">
    <property type="entry name" value="DNA-INVERTASE FROM LAMBDOID PROPHAGE"/>
    <property type="match status" value="1"/>
</dbReference>
<evidence type="ECO:0000259" key="3">
    <source>
        <dbReference type="PROSITE" id="PS51737"/>
    </source>
</evidence>
<evidence type="ECO:0000259" key="2">
    <source>
        <dbReference type="PROSITE" id="PS51736"/>
    </source>
</evidence>
<comment type="caution">
    <text evidence="4">The sequence shown here is derived from an EMBL/GenBank/DDBJ whole genome shotgun (WGS) entry which is preliminary data.</text>
</comment>
<proteinExistence type="predicted"/>
<dbReference type="GO" id="GO:0003677">
    <property type="term" value="F:DNA binding"/>
    <property type="evidence" value="ECO:0007669"/>
    <property type="project" value="InterPro"/>
</dbReference>
<keyword evidence="1" id="KW-0175">Coiled coil</keyword>
<dbReference type="CDD" id="cd03768">
    <property type="entry name" value="SR_ResInv"/>
    <property type="match status" value="1"/>
</dbReference>
<dbReference type="PANTHER" id="PTHR30461:SF23">
    <property type="entry name" value="DNA RECOMBINASE-RELATED"/>
    <property type="match status" value="1"/>
</dbReference>
<dbReference type="Gene3D" id="3.90.1750.20">
    <property type="entry name" value="Putative Large Serine Recombinase, Chain B, Domain 2"/>
    <property type="match status" value="1"/>
</dbReference>
<dbReference type="AlphaFoldDB" id="A0A837KZV5"/>
<dbReference type="Gene3D" id="3.40.50.1390">
    <property type="entry name" value="Resolvase, N-terminal catalytic domain"/>
    <property type="match status" value="1"/>
</dbReference>